<comment type="caution">
    <text evidence="4">The sequence shown here is derived from an EMBL/GenBank/DDBJ whole genome shotgun (WGS) entry which is preliminary data.</text>
</comment>
<dbReference type="Proteomes" id="UP001596540">
    <property type="component" value="Unassembled WGS sequence"/>
</dbReference>
<keyword evidence="2" id="KW-0812">Transmembrane</keyword>
<feature type="transmembrane region" description="Helical" evidence="2">
    <location>
        <begin position="375"/>
        <end position="396"/>
    </location>
</feature>
<name>A0ABW2KD65_9ACTN</name>
<feature type="transmembrane region" description="Helical" evidence="2">
    <location>
        <begin position="224"/>
        <end position="248"/>
    </location>
</feature>
<dbReference type="EMBL" id="JBHTBH010000002">
    <property type="protein sequence ID" value="MFC7327264.1"/>
    <property type="molecule type" value="Genomic_DNA"/>
</dbReference>
<reference evidence="5" key="1">
    <citation type="journal article" date="2019" name="Int. J. Syst. Evol. Microbiol.">
        <title>The Global Catalogue of Microorganisms (GCM) 10K type strain sequencing project: providing services to taxonomists for standard genome sequencing and annotation.</title>
        <authorList>
            <consortium name="The Broad Institute Genomics Platform"/>
            <consortium name="The Broad Institute Genome Sequencing Center for Infectious Disease"/>
            <person name="Wu L."/>
            <person name="Ma J."/>
        </authorList>
    </citation>
    <scope>NUCLEOTIDE SEQUENCE [LARGE SCALE GENOMIC DNA]</scope>
    <source>
        <strain evidence="5">CGMCC 4.7382</strain>
    </source>
</reference>
<dbReference type="InterPro" id="IPR025711">
    <property type="entry name" value="PepSY"/>
</dbReference>
<gene>
    <name evidence="4" type="ORF">ACFQRF_05865</name>
</gene>
<organism evidence="4 5">
    <name type="scientific">Marinactinospora rubrisoli</name>
    <dbReference type="NCBI Taxonomy" id="2715399"/>
    <lineage>
        <taxon>Bacteria</taxon>
        <taxon>Bacillati</taxon>
        <taxon>Actinomycetota</taxon>
        <taxon>Actinomycetes</taxon>
        <taxon>Streptosporangiales</taxon>
        <taxon>Nocardiopsidaceae</taxon>
        <taxon>Marinactinospora</taxon>
    </lineage>
</organism>
<evidence type="ECO:0000313" key="5">
    <source>
        <dbReference type="Proteomes" id="UP001596540"/>
    </source>
</evidence>
<accession>A0ABW2KD65</accession>
<keyword evidence="2" id="KW-1133">Transmembrane helix</keyword>
<evidence type="ECO:0000313" key="4">
    <source>
        <dbReference type="EMBL" id="MFC7327264.1"/>
    </source>
</evidence>
<keyword evidence="2" id="KW-0472">Membrane</keyword>
<protein>
    <submittedName>
        <fullName evidence="4">PepSY-associated TM helix domain-containing protein</fullName>
    </submittedName>
</protein>
<sequence>MPDIPADAPNPPPAPPDDGTTRHGVPRPSTWSLLRPLVLRLHFYAGLFVAPFILVAAVTGLLYVWTPQLEQAVYAHELRVPVGAEPLPLHQQIAAARAAAPDAVAHAVRPGGSPEETTRVLFDTGELAESTRLAVFVDPYTGEVRGTLDSYGSSGALPVRGWIDLLHRELHLGDAGRLYSELAASWLWLVAAGGVAMWVTRRRRRRVRGLLVPEPRARGSRRTLSFHGTIGLWAFVGLLLVSATGLTWSQYAGENVTSIRSALSWQTPAVSAEIPADSPGPVGVDVGVDRALAAARAAGLEGPVEVILPAGGDTGYTISELDRSWPTRFDSVAVDPSTGQITDTVRFADFPLMAKLARWGIDAHMGLLFGVPNQLVLTALALGLATVIALGYRMWWRRRPAARPGIAPVWRALPWHLRGAVVVVFAGLGLLMPLLGASLLLFVAGDLLLTRRGGGQAASTGVPRA</sequence>
<dbReference type="PANTHER" id="PTHR34219:SF1">
    <property type="entry name" value="PEPSY DOMAIN-CONTAINING PROTEIN"/>
    <property type="match status" value="1"/>
</dbReference>
<proteinExistence type="predicted"/>
<dbReference type="RefSeq" id="WP_379869479.1">
    <property type="nucleotide sequence ID" value="NZ_JBHTBH010000002.1"/>
</dbReference>
<evidence type="ECO:0000256" key="1">
    <source>
        <dbReference type="SAM" id="MobiDB-lite"/>
    </source>
</evidence>
<feature type="transmembrane region" description="Helical" evidence="2">
    <location>
        <begin position="41"/>
        <end position="65"/>
    </location>
</feature>
<keyword evidence="5" id="KW-1185">Reference proteome</keyword>
<dbReference type="InterPro" id="IPR005625">
    <property type="entry name" value="PepSY-ass_TM"/>
</dbReference>
<feature type="transmembrane region" description="Helical" evidence="2">
    <location>
        <begin position="182"/>
        <end position="200"/>
    </location>
</feature>
<evidence type="ECO:0000256" key="2">
    <source>
        <dbReference type="SAM" id="Phobius"/>
    </source>
</evidence>
<evidence type="ECO:0000259" key="3">
    <source>
        <dbReference type="Pfam" id="PF03413"/>
    </source>
</evidence>
<feature type="transmembrane region" description="Helical" evidence="2">
    <location>
        <begin position="417"/>
        <end position="444"/>
    </location>
</feature>
<dbReference type="PANTHER" id="PTHR34219">
    <property type="entry name" value="IRON-REGULATED INNER MEMBRANE PROTEIN-RELATED"/>
    <property type="match status" value="1"/>
</dbReference>
<feature type="region of interest" description="Disordered" evidence="1">
    <location>
        <begin position="1"/>
        <end position="27"/>
    </location>
</feature>
<dbReference type="Pfam" id="PF03929">
    <property type="entry name" value="PepSY_TM"/>
    <property type="match status" value="1"/>
</dbReference>
<feature type="domain" description="PepSY" evidence="3">
    <location>
        <begin position="87"/>
        <end position="147"/>
    </location>
</feature>
<dbReference type="Pfam" id="PF03413">
    <property type="entry name" value="PepSY"/>
    <property type="match status" value="1"/>
</dbReference>